<dbReference type="PANTHER" id="PTHR34352:SF1">
    <property type="entry name" value="PROTEIN YHFA"/>
    <property type="match status" value="1"/>
</dbReference>
<dbReference type="PANTHER" id="PTHR34352">
    <property type="entry name" value="PROTEIN YHFA"/>
    <property type="match status" value="1"/>
</dbReference>
<dbReference type="InterPro" id="IPR003718">
    <property type="entry name" value="OsmC/Ohr_fam"/>
</dbReference>
<proteinExistence type="predicted"/>
<name>A0A1T4SBL7_9GAMM</name>
<dbReference type="NCBIfam" id="NF008009">
    <property type="entry name" value="PRK10738.1"/>
    <property type="match status" value="1"/>
</dbReference>
<dbReference type="EMBL" id="JAYXUG010000009">
    <property type="protein sequence ID" value="MEC6832630.1"/>
    <property type="molecule type" value="Genomic_DNA"/>
</dbReference>
<sequence>MQSRVKWLENMTFVGQSASGHSVVLDGNGGEKAPSPMELVLMAAGGCSSVDVVSGLQDLHQQITACEVSVTAERREQAPRIFTHANLHFVVTGHDLSDELVSKVVADSLEKYCSVCLMLGQGVDMSHSYEIVVA</sequence>
<organism evidence="2 3">
    <name type="scientific">Photobacterium toruni</name>
    <dbReference type="NCBI Taxonomy" id="1935446"/>
    <lineage>
        <taxon>Bacteria</taxon>
        <taxon>Pseudomonadati</taxon>
        <taxon>Pseudomonadota</taxon>
        <taxon>Gammaproteobacteria</taxon>
        <taxon>Vibrionales</taxon>
        <taxon>Vibrionaceae</taxon>
        <taxon>Photobacterium</taxon>
    </lineage>
</organism>
<evidence type="ECO:0000313" key="3">
    <source>
        <dbReference type="Proteomes" id="UP000191116"/>
    </source>
</evidence>
<gene>
    <name evidence="2" type="ORF">CZ814_01530</name>
    <name evidence="1" type="ORF">VXS06_12750</name>
</gene>
<dbReference type="AlphaFoldDB" id="A0A1T4SBL7"/>
<dbReference type="SUPFAM" id="SSF82784">
    <property type="entry name" value="OsmC-like"/>
    <property type="match status" value="1"/>
</dbReference>
<dbReference type="InterPro" id="IPR036102">
    <property type="entry name" value="OsmC/Ohrsf"/>
</dbReference>
<dbReference type="OrthoDB" id="9804010at2"/>
<accession>A0A1T4SBL7</accession>
<evidence type="ECO:0000313" key="4">
    <source>
        <dbReference type="Proteomes" id="UP001306119"/>
    </source>
</evidence>
<dbReference type="Gene3D" id="3.30.300.20">
    <property type="match status" value="1"/>
</dbReference>
<dbReference type="Proteomes" id="UP001306119">
    <property type="component" value="Unassembled WGS sequence"/>
</dbReference>
<dbReference type="InterPro" id="IPR015946">
    <property type="entry name" value="KH_dom-like_a/b"/>
</dbReference>
<keyword evidence="4" id="KW-1185">Reference proteome</keyword>
<dbReference type="Proteomes" id="UP000191116">
    <property type="component" value="Unassembled WGS sequence"/>
</dbReference>
<reference evidence="1 4" key="2">
    <citation type="submission" date="2024-01" db="EMBL/GenBank/DDBJ databases">
        <title>Active colonisers of the gastrointestinal tract of Atlantic salmon farmed in a warm water region.</title>
        <authorList>
            <person name="Bowman J.P."/>
        </authorList>
    </citation>
    <scope>NUCLEOTIDE SEQUENCE [LARGE SCALE GENOMIC DNA]</scope>
    <source>
        <strain evidence="1 4">S3MW1</strain>
    </source>
</reference>
<dbReference type="RefSeq" id="WP_080174381.1">
    <property type="nucleotide sequence ID" value="NZ_AP024854.1"/>
</dbReference>
<evidence type="ECO:0000313" key="2">
    <source>
        <dbReference type="EMBL" id="SKA25602.1"/>
    </source>
</evidence>
<dbReference type="Pfam" id="PF02566">
    <property type="entry name" value="OsmC"/>
    <property type="match status" value="1"/>
</dbReference>
<dbReference type="EMBL" id="FUWP01000005">
    <property type="protein sequence ID" value="SKA25602.1"/>
    <property type="molecule type" value="Genomic_DNA"/>
</dbReference>
<evidence type="ECO:0000313" key="1">
    <source>
        <dbReference type="EMBL" id="MEC6832630.1"/>
    </source>
</evidence>
<dbReference type="Gene3D" id="2.20.25.10">
    <property type="match status" value="1"/>
</dbReference>
<protein>
    <submittedName>
        <fullName evidence="1">OsmC family protein</fullName>
    </submittedName>
</protein>
<reference evidence="2 3" key="1">
    <citation type="submission" date="2017-02" db="EMBL/GenBank/DDBJ databases">
        <authorList>
            <person name="Peterson S.W."/>
        </authorList>
    </citation>
    <scope>NUCLEOTIDE SEQUENCE [LARGE SCALE GENOMIC DNA]</scope>
    <source>
        <strain evidence="2 3">CECT 9189</strain>
    </source>
</reference>